<dbReference type="InterPro" id="IPR018060">
    <property type="entry name" value="HTH_AraC"/>
</dbReference>
<dbReference type="PROSITE" id="PS00041">
    <property type="entry name" value="HTH_ARAC_FAMILY_1"/>
    <property type="match status" value="1"/>
</dbReference>
<dbReference type="GO" id="GO:0003700">
    <property type="term" value="F:DNA-binding transcription factor activity"/>
    <property type="evidence" value="ECO:0007669"/>
    <property type="project" value="InterPro"/>
</dbReference>
<keyword evidence="1" id="KW-0805">Transcription regulation</keyword>
<organism evidence="5 6">
    <name type="scientific">Paenibacillus nasutitermitis</name>
    <dbReference type="NCBI Taxonomy" id="1652958"/>
    <lineage>
        <taxon>Bacteria</taxon>
        <taxon>Bacillati</taxon>
        <taxon>Bacillota</taxon>
        <taxon>Bacilli</taxon>
        <taxon>Bacillales</taxon>
        <taxon>Paenibacillaceae</taxon>
        <taxon>Paenibacillus</taxon>
    </lineage>
</organism>
<dbReference type="PANTHER" id="PTHR43280">
    <property type="entry name" value="ARAC-FAMILY TRANSCRIPTIONAL REGULATOR"/>
    <property type="match status" value="1"/>
</dbReference>
<keyword evidence="6" id="KW-1185">Reference proteome</keyword>
<dbReference type="SMART" id="SM00342">
    <property type="entry name" value="HTH_ARAC"/>
    <property type="match status" value="1"/>
</dbReference>
<dbReference type="InterPro" id="IPR009057">
    <property type="entry name" value="Homeodomain-like_sf"/>
</dbReference>
<dbReference type="RefSeq" id="WP_188994357.1">
    <property type="nucleotide sequence ID" value="NZ_BMHP01000003.1"/>
</dbReference>
<dbReference type="EMBL" id="BMHP01000003">
    <property type="protein sequence ID" value="GGD78575.1"/>
    <property type="molecule type" value="Genomic_DNA"/>
</dbReference>
<feature type="domain" description="HTH araC/xylS-type" evidence="4">
    <location>
        <begin position="158"/>
        <end position="256"/>
    </location>
</feature>
<dbReference type="Pfam" id="PF12833">
    <property type="entry name" value="HTH_18"/>
    <property type="match status" value="1"/>
</dbReference>
<evidence type="ECO:0000259" key="4">
    <source>
        <dbReference type="PROSITE" id="PS01124"/>
    </source>
</evidence>
<dbReference type="Proteomes" id="UP000612456">
    <property type="component" value="Unassembled WGS sequence"/>
</dbReference>
<evidence type="ECO:0000256" key="2">
    <source>
        <dbReference type="ARBA" id="ARBA00023125"/>
    </source>
</evidence>
<dbReference type="Gene3D" id="1.10.10.60">
    <property type="entry name" value="Homeodomain-like"/>
    <property type="match status" value="2"/>
</dbReference>
<evidence type="ECO:0000313" key="5">
    <source>
        <dbReference type="EMBL" id="GGD78575.1"/>
    </source>
</evidence>
<evidence type="ECO:0000313" key="6">
    <source>
        <dbReference type="Proteomes" id="UP000612456"/>
    </source>
</evidence>
<dbReference type="SUPFAM" id="SSF46689">
    <property type="entry name" value="Homeodomain-like"/>
    <property type="match status" value="2"/>
</dbReference>
<accession>A0A916Z795</accession>
<keyword evidence="2" id="KW-0238">DNA-binding</keyword>
<reference evidence="5" key="1">
    <citation type="journal article" date="2014" name="Int. J. Syst. Evol. Microbiol.">
        <title>Complete genome sequence of Corynebacterium casei LMG S-19264T (=DSM 44701T), isolated from a smear-ripened cheese.</title>
        <authorList>
            <consortium name="US DOE Joint Genome Institute (JGI-PGF)"/>
            <person name="Walter F."/>
            <person name="Albersmeier A."/>
            <person name="Kalinowski J."/>
            <person name="Ruckert C."/>
        </authorList>
    </citation>
    <scope>NUCLEOTIDE SEQUENCE</scope>
    <source>
        <strain evidence="5">CGMCC 1.15178</strain>
    </source>
</reference>
<keyword evidence="3" id="KW-0804">Transcription</keyword>
<gene>
    <name evidence="5" type="ORF">GCM10010911_40820</name>
</gene>
<dbReference type="AlphaFoldDB" id="A0A916Z795"/>
<protein>
    <recommendedName>
        <fullName evidence="4">HTH araC/xylS-type domain-containing protein</fullName>
    </recommendedName>
</protein>
<dbReference type="PANTHER" id="PTHR43280:SF2">
    <property type="entry name" value="HTH-TYPE TRANSCRIPTIONAL REGULATOR EXSA"/>
    <property type="match status" value="1"/>
</dbReference>
<evidence type="ECO:0000256" key="1">
    <source>
        <dbReference type="ARBA" id="ARBA00023015"/>
    </source>
</evidence>
<dbReference type="GO" id="GO:0043565">
    <property type="term" value="F:sequence-specific DNA binding"/>
    <property type="evidence" value="ECO:0007669"/>
    <property type="project" value="InterPro"/>
</dbReference>
<proteinExistence type="predicted"/>
<evidence type="ECO:0000256" key="3">
    <source>
        <dbReference type="ARBA" id="ARBA00023163"/>
    </source>
</evidence>
<dbReference type="InterPro" id="IPR018062">
    <property type="entry name" value="HTH_AraC-typ_CS"/>
</dbReference>
<dbReference type="InterPro" id="IPR037923">
    <property type="entry name" value="HTH-like"/>
</dbReference>
<comment type="caution">
    <text evidence="5">The sequence shown here is derived from an EMBL/GenBank/DDBJ whole genome shotgun (WGS) entry which is preliminary data.</text>
</comment>
<sequence length="267" mass="31260">MFLVDLVHFDDNIPNWRTKSEVLNVNVLVLVTEGKVSYSINGIDYVGERGDFIFIPHGTRRAGDNHHTGPHQKYTVIFRYDENAVPVIPFLQNKQFVQFKLRNFQYAQRRFERLFEEVCNGGNYLSFICPAILQELIGMLARELEKPEVTPMKMKYAQLIKHYLLDHYREPIEIGQLARLIHRSPNYTTSVFREVIGHSPIKYIHLLRIREACSLLLSTDMTVANISSYLGYYDTSYFFRIFKKHTAMSPTDFMIYGKHTDHAELFP</sequence>
<dbReference type="SUPFAM" id="SSF51215">
    <property type="entry name" value="Regulatory protein AraC"/>
    <property type="match status" value="1"/>
</dbReference>
<name>A0A916Z795_9BACL</name>
<reference evidence="5" key="2">
    <citation type="submission" date="2020-09" db="EMBL/GenBank/DDBJ databases">
        <authorList>
            <person name="Sun Q."/>
            <person name="Zhou Y."/>
        </authorList>
    </citation>
    <scope>NUCLEOTIDE SEQUENCE</scope>
    <source>
        <strain evidence="5">CGMCC 1.15178</strain>
    </source>
</reference>
<dbReference type="PROSITE" id="PS01124">
    <property type="entry name" value="HTH_ARAC_FAMILY_2"/>
    <property type="match status" value="1"/>
</dbReference>